<keyword evidence="3" id="KW-0808">Transferase</keyword>
<dbReference type="CDD" id="cd02440">
    <property type="entry name" value="AdoMet_MTases"/>
    <property type="match status" value="1"/>
</dbReference>
<gene>
    <name evidence="3" type="ORF">HKD39_02055</name>
</gene>
<name>A0A849A672_9ACTN</name>
<dbReference type="Pfam" id="PF13649">
    <property type="entry name" value="Methyltransf_25"/>
    <property type="match status" value="1"/>
</dbReference>
<dbReference type="Proteomes" id="UP000562984">
    <property type="component" value="Unassembled WGS sequence"/>
</dbReference>
<keyword evidence="3" id="KW-0489">Methyltransferase</keyword>
<dbReference type="EMBL" id="JABEND010000001">
    <property type="protein sequence ID" value="NNG34521.1"/>
    <property type="molecule type" value="Genomic_DNA"/>
</dbReference>
<evidence type="ECO:0000256" key="1">
    <source>
        <dbReference type="SAM" id="MobiDB-lite"/>
    </source>
</evidence>
<comment type="caution">
    <text evidence="3">The sequence shown here is derived from an EMBL/GenBank/DDBJ whole genome shotgun (WGS) entry which is preliminary data.</text>
</comment>
<sequence>MAASAGAAAGDRPLGPTHPKLIPADQLTSQRANRRWWDADADAYHDEHGEFLGQADFVWCPENLRESDAQLLGAPESLVGQRILEVGCGSAPCSRWLAAHGALPVAFDVSAGMLRHAVTAARSTGVWVPLVQADVVQLPFATGAFDTAFSAFGGIPFVADSAGAMREVFRVLKPGGRWVFSVTHPMRWIFADVPGPAGMTAIQSYFDRSPYVEVDEQGVPAYVEHHRTMGDRIRELVAAGFVVDDVIEPQWPEGFTGTWGQWTPERGEVFPGTAIFVAHRGKP</sequence>
<evidence type="ECO:0000313" key="3">
    <source>
        <dbReference type="EMBL" id="NNG34521.1"/>
    </source>
</evidence>
<organism evidence="3 4">
    <name type="scientific">Nakamurella aerolata</name>
    <dbReference type="NCBI Taxonomy" id="1656892"/>
    <lineage>
        <taxon>Bacteria</taxon>
        <taxon>Bacillati</taxon>
        <taxon>Actinomycetota</taxon>
        <taxon>Actinomycetes</taxon>
        <taxon>Nakamurellales</taxon>
        <taxon>Nakamurellaceae</taxon>
        <taxon>Nakamurella</taxon>
    </lineage>
</organism>
<dbReference type="AlphaFoldDB" id="A0A849A672"/>
<proteinExistence type="predicted"/>
<reference evidence="3 4" key="1">
    <citation type="submission" date="2020-05" db="EMBL/GenBank/DDBJ databases">
        <title>Nakamurella sp. DB0629 isolated from air conditioner.</title>
        <authorList>
            <person name="Kim D.H."/>
            <person name="Kim D.-U."/>
        </authorList>
    </citation>
    <scope>NUCLEOTIDE SEQUENCE [LARGE SCALE GENOMIC DNA]</scope>
    <source>
        <strain evidence="3 4">DB0629</strain>
    </source>
</reference>
<dbReference type="InterPro" id="IPR041698">
    <property type="entry name" value="Methyltransf_25"/>
</dbReference>
<dbReference type="RefSeq" id="WP_171198142.1">
    <property type="nucleotide sequence ID" value="NZ_JABEND010000001.1"/>
</dbReference>
<dbReference type="InterPro" id="IPR029063">
    <property type="entry name" value="SAM-dependent_MTases_sf"/>
</dbReference>
<dbReference type="Gene3D" id="3.40.50.150">
    <property type="entry name" value="Vaccinia Virus protein VP39"/>
    <property type="match status" value="1"/>
</dbReference>
<feature type="compositionally biased region" description="Low complexity" evidence="1">
    <location>
        <begin position="1"/>
        <end position="10"/>
    </location>
</feature>
<evidence type="ECO:0000259" key="2">
    <source>
        <dbReference type="Pfam" id="PF13649"/>
    </source>
</evidence>
<dbReference type="PANTHER" id="PTHR43591">
    <property type="entry name" value="METHYLTRANSFERASE"/>
    <property type="match status" value="1"/>
</dbReference>
<accession>A0A849A672</accession>
<dbReference type="SUPFAM" id="SSF53335">
    <property type="entry name" value="S-adenosyl-L-methionine-dependent methyltransferases"/>
    <property type="match status" value="1"/>
</dbReference>
<feature type="region of interest" description="Disordered" evidence="1">
    <location>
        <begin position="1"/>
        <end position="24"/>
    </location>
</feature>
<dbReference type="GO" id="GO:0008168">
    <property type="term" value="F:methyltransferase activity"/>
    <property type="evidence" value="ECO:0007669"/>
    <property type="project" value="UniProtKB-KW"/>
</dbReference>
<feature type="domain" description="Methyltransferase" evidence="2">
    <location>
        <begin position="83"/>
        <end position="176"/>
    </location>
</feature>
<keyword evidence="4" id="KW-1185">Reference proteome</keyword>
<evidence type="ECO:0000313" key="4">
    <source>
        <dbReference type="Proteomes" id="UP000562984"/>
    </source>
</evidence>
<dbReference type="GO" id="GO:0032259">
    <property type="term" value="P:methylation"/>
    <property type="evidence" value="ECO:0007669"/>
    <property type="project" value="UniProtKB-KW"/>
</dbReference>
<protein>
    <submittedName>
        <fullName evidence="3">Class I SAM-dependent methyltransferase</fullName>
    </submittedName>
</protein>